<evidence type="ECO:0000313" key="3">
    <source>
        <dbReference type="Proteomes" id="UP000189935"/>
    </source>
</evidence>
<dbReference type="PANTHER" id="PTHR38643:SF1">
    <property type="entry name" value="PURINE NUCLEOSIDE PERMEASE C285.05-RELATED"/>
    <property type="match status" value="1"/>
</dbReference>
<evidence type="ECO:0000256" key="1">
    <source>
        <dbReference type="SAM" id="SignalP"/>
    </source>
</evidence>
<sequence length="379" mass="41181">MHSHRMFETVLSITRYLLAGASVLVAALFAGPSFADDDARPVKVMIINMFGGTPFPFSEASAFTSNLGLTKSIQVRGLSPDYPNILCNSDDVCQMVAGEGHANVAASTMALILSEKFDLRRTYFLIAGIAGIDPHEGTTGSAAWARYLIDYGISWEIDAREIPGSAADPTFPVWPYGYAAIFPTDTSTQPWNSLPSIPTPYHSEMYQLNEPLLQKILSLTSKVDLTVNDNPTAQAYRARYAEAKAKAPPSVIQCDTMAGDTWFHGIKLGERATAWTTLWTNGKGTYCTTQQEDNATYMALTRGAISGLVDLDRVAVLRTASNFDRPYPGESAWHSLCGCGPEGGSGGFVPAISNLWIASAPFIKDVVVHWDQWKHGVPK</sequence>
<feature type="signal peptide" evidence="1">
    <location>
        <begin position="1"/>
        <end position="35"/>
    </location>
</feature>
<gene>
    <name evidence="2" type="ORF">SAMN05444159_6946</name>
</gene>
<dbReference type="InterPro" id="IPR009486">
    <property type="entry name" value="Pur_nuclsid_perm"/>
</dbReference>
<accession>A0A1M7DVN9</accession>
<dbReference type="AlphaFoldDB" id="A0A1M7DVN9"/>
<dbReference type="EMBL" id="LT670844">
    <property type="protein sequence ID" value="SHL83565.1"/>
    <property type="molecule type" value="Genomic_DNA"/>
</dbReference>
<proteinExistence type="predicted"/>
<organism evidence="2 3">
    <name type="scientific">Bradyrhizobium lablabi</name>
    <dbReference type="NCBI Taxonomy" id="722472"/>
    <lineage>
        <taxon>Bacteria</taxon>
        <taxon>Pseudomonadati</taxon>
        <taxon>Pseudomonadota</taxon>
        <taxon>Alphaproteobacteria</taxon>
        <taxon>Hyphomicrobiales</taxon>
        <taxon>Nitrobacteraceae</taxon>
        <taxon>Bradyrhizobium</taxon>
    </lineage>
</organism>
<dbReference type="PANTHER" id="PTHR38643">
    <property type="entry name" value="PURINE NUCLEOSIDE PERMEASE C285.05-RELATED"/>
    <property type="match status" value="1"/>
</dbReference>
<dbReference type="Proteomes" id="UP000189935">
    <property type="component" value="Chromosome I"/>
</dbReference>
<feature type="chain" id="PRO_5013020179" evidence="1">
    <location>
        <begin position="36"/>
        <end position="379"/>
    </location>
</feature>
<name>A0A1M7DVN9_9BRAD</name>
<keyword evidence="1" id="KW-0732">Signal</keyword>
<protein>
    <submittedName>
        <fullName evidence="2">Purine nucleoside permease</fullName>
    </submittedName>
</protein>
<reference evidence="2 3" key="1">
    <citation type="submission" date="2016-11" db="EMBL/GenBank/DDBJ databases">
        <authorList>
            <person name="Jaros S."/>
            <person name="Januszkiewicz K."/>
            <person name="Wedrychowicz H."/>
        </authorList>
    </citation>
    <scope>NUCLEOTIDE SEQUENCE [LARGE SCALE GENOMIC DNA]</scope>
    <source>
        <strain evidence="2 3">GAS499</strain>
    </source>
</reference>
<dbReference type="Pfam" id="PF06516">
    <property type="entry name" value="NUP"/>
    <property type="match status" value="1"/>
</dbReference>
<evidence type="ECO:0000313" key="2">
    <source>
        <dbReference type="EMBL" id="SHL83565.1"/>
    </source>
</evidence>
<dbReference type="PIRSF" id="PIRSF013171">
    <property type="entry name" value="Pur_nuclsid_perm"/>
    <property type="match status" value="1"/>
</dbReference>
<dbReference type="GO" id="GO:0055085">
    <property type="term" value="P:transmembrane transport"/>
    <property type="evidence" value="ECO:0007669"/>
    <property type="project" value="InterPro"/>
</dbReference>